<reference evidence="11" key="1">
    <citation type="submission" date="2022-11" db="EMBL/GenBank/DDBJ databases">
        <title>Complete genome sequence of Veillonella rogosae KCOM 3468 isolated from human Subgingival dental plaque of Chronic peridontitis Lesion.</title>
        <authorList>
            <person name="Park S.-N."/>
            <person name="Lim Y.K."/>
            <person name="Kook J.-K."/>
        </authorList>
    </citation>
    <scope>NUCLEOTIDE SEQUENCE</scope>
    <source>
        <strain evidence="11">KCOM 3468</strain>
    </source>
</reference>
<keyword evidence="2" id="KW-0813">Transport</keyword>
<feature type="transmembrane region" description="Helical" evidence="10">
    <location>
        <begin position="254"/>
        <end position="275"/>
    </location>
</feature>
<keyword evidence="9" id="KW-0407">Ion channel</keyword>
<comment type="subcellular location">
    <subcellularLocation>
        <location evidence="1">Membrane</location>
        <topology evidence="1">Multi-pass membrane protein</topology>
    </subcellularLocation>
</comment>
<dbReference type="InterPro" id="IPR014743">
    <property type="entry name" value="Cl-channel_core"/>
</dbReference>
<evidence type="ECO:0000256" key="9">
    <source>
        <dbReference type="ARBA" id="ARBA00023303"/>
    </source>
</evidence>
<dbReference type="PANTHER" id="PTHR43427">
    <property type="entry name" value="CHLORIDE CHANNEL PROTEIN CLC-E"/>
    <property type="match status" value="1"/>
</dbReference>
<evidence type="ECO:0000256" key="7">
    <source>
        <dbReference type="ARBA" id="ARBA00023173"/>
    </source>
</evidence>
<evidence type="ECO:0000256" key="1">
    <source>
        <dbReference type="ARBA" id="ARBA00004141"/>
    </source>
</evidence>
<dbReference type="RefSeq" id="WP_265137455.1">
    <property type="nucleotide sequence ID" value="NZ_CP110418.1"/>
</dbReference>
<keyword evidence="3 10" id="KW-0812">Transmembrane</keyword>
<evidence type="ECO:0000256" key="3">
    <source>
        <dbReference type="ARBA" id="ARBA00022692"/>
    </source>
</evidence>
<accession>A0AA47AAQ4</accession>
<keyword evidence="4 10" id="KW-1133">Transmembrane helix</keyword>
<keyword evidence="8" id="KW-0868">Chloride</keyword>
<evidence type="ECO:0000256" key="6">
    <source>
        <dbReference type="ARBA" id="ARBA00023136"/>
    </source>
</evidence>
<organism evidence="11 12">
    <name type="scientific">Veillonella rogosae</name>
    <dbReference type="NCBI Taxonomy" id="423477"/>
    <lineage>
        <taxon>Bacteria</taxon>
        <taxon>Bacillati</taxon>
        <taxon>Bacillota</taxon>
        <taxon>Negativicutes</taxon>
        <taxon>Veillonellales</taxon>
        <taxon>Veillonellaceae</taxon>
        <taxon>Veillonella</taxon>
    </lineage>
</organism>
<dbReference type="EMBL" id="CP110418">
    <property type="protein sequence ID" value="UZG50268.1"/>
    <property type="molecule type" value="Genomic_DNA"/>
</dbReference>
<feature type="transmembrane region" description="Helical" evidence="10">
    <location>
        <begin position="222"/>
        <end position="242"/>
    </location>
</feature>
<feature type="transmembrane region" description="Helical" evidence="10">
    <location>
        <begin position="60"/>
        <end position="77"/>
    </location>
</feature>
<proteinExistence type="predicted"/>
<dbReference type="PRINTS" id="PR00762">
    <property type="entry name" value="CLCHANNEL"/>
</dbReference>
<evidence type="ECO:0000256" key="5">
    <source>
        <dbReference type="ARBA" id="ARBA00023065"/>
    </source>
</evidence>
<evidence type="ECO:0000313" key="12">
    <source>
        <dbReference type="Proteomes" id="UP001164244"/>
    </source>
</evidence>
<dbReference type="Pfam" id="PF00654">
    <property type="entry name" value="Voltage_CLC"/>
    <property type="match status" value="1"/>
</dbReference>
<evidence type="ECO:0000256" key="2">
    <source>
        <dbReference type="ARBA" id="ARBA00022448"/>
    </source>
</evidence>
<keyword evidence="7" id="KW-0869">Chloride channel</keyword>
<gene>
    <name evidence="11" type="ORF">OKW85_06035</name>
</gene>
<name>A0AA47AAQ4_9FIRM</name>
<dbReference type="AlphaFoldDB" id="A0AA47AAQ4"/>
<evidence type="ECO:0000256" key="8">
    <source>
        <dbReference type="ARBA" id="ARBA00023214"/>
    </source>
</evidence>
<feature type="transmembrane region" description="Helical" evidence="10">
    <location>
        <begin position="295"/>
        <end position="321"/>
    </location>
</feature>
<dbReference type="GO" id="GO:0005254">
    <property type="term" value="F:chloride channel activity"/>
    <property type="evidence" value="ECO:0007669"/>
    <property type="project" value="UniProtKB-KW"/>
</dbReference>
<dbReference type="GO" id="GO:0034707">
    <property type="term" value="C:chloride channel complex"/>
    <property type="evidence" value="ECO:0007669"/>
    <property type="project" value="UniProtKB-KW"/>
</dbReference>
<evidence type="ECO:0000313" key="11">
    <source>
        <dbReference type="EMBL" id="UZG50268.1"/>
    </source>
</evidence>
<sequence length="412" mass="43616">MAFDKRVIGLIIIVGFIAGLIGAFYTHLLHGIQQFVYNYSAADHLSFGAAVARVSPLERLIPLVICGVVGGVGWFLIHRYGKGVVDIKAAVSGKMDMHPITTLLHATLQIITVGIGSPLGREVAPREASAGITTFLVDHFDIKREDRQLLIACAAGAGLAAVYNSPLSAAIFTLETLLLTWNVRAMSAALVCCGLATFVTRQAGVGDVIQYTMAQPSLGSHYVEFSIALGAVVAAGVVLFNITQSKLPAIHRSSPVMIPISIVAFTLVGVMAMYFPEILGNGKAGNELTFTNEITWTYALGLFGTKWVAVLLALAAGAYGGRITPSMMLGSTLAIVFGTVWSIAVAPVSLGMAAFVGAVAFLGLAQKMPMTSSVFMLELSRFSVEMLFPIALTMGTALMVEQIIQSKLKSDK</sequence>
<dbReference type="InterPro" id="IPR050368">
    <property type="entry name" value="ClC-type_chloride_channel"/>
</dbReference>
<feature type="transmembrane region" description="Helical" evidence="10">
    <location>
        <begin position="333"/>
        <end position="366"/>
    </location>
</feature>
<evidence type="ECO:0000256" key="4">
    <source>
        <dbReference type="ARBA" id="ARBA00022989"/>
    </source>
</evidence>
<keyword evidence="6 10" id="KW-0472">Membrane</keyword>
<dbReference type="Proteomes" id="UP001164244">
    <property type="component" value="Chromosome"/>
</dbReference>
<protein>
    <submittedName>
        <fullName evidence="11">Chloride channel protein</fullName>
    </submittedName>
</protein>
<keyword evidence="5" id="KW-0406">Ion transport</keyword>
<feature type="transmembrane region" description="Helical" evidence="10">
    <location>
        <begin position="7"/>
        <end position="28"/>
    </location>
</feature>
<dbReference type="InterPro" id="IPR001807">
    <property type="entry name" value="ClC"/>
</dbReference>
<dbReference type="KEGG" id="vrg:OKW85_06035"/>
<feature type="transmembrane region" description="Helical" evidence="10">
    <location>
        <begin position="149"/>
        <end position="172"/>
    </location>
</feature>
<evidence type="ECO:0000256" key="10">
    <source>
        <dbReference type="SAM" id="Phobius"/>
    </source>
</evidence>
<feature type="transmembrane region" description="Helical" evidence="10">
    <location>
        <begin position="386"/>
        <end position="404"/>
    </location>
</feature>
<dbReference type="SUPFAM" id="SSF81340">
    <property type="entry name" value="Clc chloride channel"/>
    <property type="match status" value="1"/>
</dbReference>
<dbReference type="Gene3D" id="1.10.3080.10">
    <property type="entry name" value="Clc chloride channel"/>
    <property type="match status" value="1"/>
</dbReference>
<dbReference type="PANTHER" id="PTHR43427:SF6">
    <property type="entry name" value="CHLORIDE CHANNEL PROTEIN CLC-E"/>
    <property type="match status" value="1"/>
</dbReference>